<feature type="compositionally biased region" description="Low complexity" evidence="3">
    <location>
        <begin position="1"/>
        <end position="20"/>
    </location>
</feature>
<dbReference type="InterPro" id="IPR036412">
    <property type="entry name" value="HAD-like_sf"/>
</dbReference>
<dbReference type="EMBL" id="JAKJXP020000018">
    <property type="protein sequence ID" value="KAK7754744.1"/>
    <property type="molecule type" value="Genomic_DNA"/>
</dbReference>
<evidence type="ECO:0000256" key="1">
    <source>
        <dbReference type="ARBA" id="ARBA00008106"/>
    </source>
</evidence>
<dbReference type="SFLD" id="SFLDS00003">
    <property type="entry name" value="Haloacid_Dehalogenase"/>
    <property type="match status" value="1"/>
</dbReference>
<evidence type="ECO:0000256" key="2">
    <source>
        <dbReference type="ARBA" id="ARBA00022801"/>
    </source>
</evidence>
<dbReference type="PANTHER" id="PTHR43316">
    <property type="entry name" value="HYDROLASE, HALOACID DELAHOGENASE-RELATED"/>
    <property type="match status" value="1"/>
</dbReference>
<dbReference type="Gene3D" id="1.10.150.240">
    <property type="entry name" value="Putative phosphatase, domain 2"/>
    <property type="match status" value="1"/>
</dbReference>
<comment type="caution">
    <text evidence="4">The sequence shown here is derived from an EMBL/GenBank/DDBJ whole genome shotgun (WGS) entry which is preliminary data.</text>
</comment>
<name>A0AAN9YUF4_9PEZI</name>
<dbReference type="InterPro" id="IPR023198">
    <property type="entry name" value="PGP-like_dom2"/>
</dbReference>
<keyword evidence="2" id="KW-0378">Hydrolase</keyword>
<evidence type="ECO:0008006" key="6">
    <source>
        <dbReference type="Google" id="ProtNLM"/>
    </source>
</evidence>
<dbReference type="Proteomes" id="UP001320420">
    <property type="component" value="Unassembled WGS sequence"/>
</dbReference>
<comment type="similarity">
    <text evidence="1">Belongs to the HAD-like hydrolase superfamily. S-2-haloalkanoic acid dehalogenase family.</text>
</comment>
<keyword evidence="5" id="KW-1185">Reference proteome</keyword>
<dbReference type="GO" id="GO:0019120">
    <property type="term" value="F:hydrolase activity, acting on acid halide bonds, in C-halide compounds"/>
    <property type="evidence" value="ECO:0007669"/>
    <property type="project" value="InterPro"/>
</dbReference>
<dbReference type="InterPro" id="IPR051540">
    <property type="entry name" value="S-2-haloacid_dehalogenase"/>
</dbReference>
<dbReference type="AlphaFoldDB" id="A0AAN9YUF4"/>
<dbReference type="NCBIfam" id="TIGR01428">
    <property type="entry name" value="HAD_type_II"/>
    <property type="match status" value="1"/>
</dbReference>
<evidence type="ECO:0000256" key="3">
    <source>
        <dbReference type="SAM" id="MobiDB-lite"/>
    </source>
</evidence>
<dbReference type="Pfam" id="PF00702">
    <property type="entry name" value="Hydrolase"/>
    <property type="match status" value="1"/>
</dbReference>
<reference evidence="4 5" key="1">
    <citation type="submission" date="2024-02" db="EMBL/GenBank/DDBJ databases">
        <title>De novo assembly and annotation of 12 fungi associated with fruit tree decline syndrome in Ontario, Canada.</title>
        <authorList>
            <person name="Sulman M."/>
            <person name="Ellouze W."/>
            <person name="Ilyukhin E."/>
        </authorList>
    </citation>
    <scope>NUCLEOTIDE SEQUENCE [LARGE SCALE GENOMIC DNA]</scope>
    <source>
        <strain evidence="4 5">M11/M66-122</strain>
    </source>
</reference>
<dbReference type="PANTHER" id="PTHR43316:SF3">
    <property type="entry name" value="HALOACID DEHALOGENASE, TYPE II (AFU_ORTHOLOGUE AFUA_2G07750)-RELATED"/>
    <property type="match status" value="1"/>
</dbReference>
<protein>
    <recommendedName>
        <fullName evidence="6">Haloacid dehalogenase</fullName>
    </recommendedName>
</protein>
<dbReference type="NCBIfam" id="TIGR01493">
    <property type="entry name" value="HAD-SF-IA-v2"/>
    <property type="match status" value="1"/>
</dbReference>
<evidence type="ECO:0000313" key="4">
    <source>
        <dbReference type="EMBL" id="KAK7754744.1"/>
    </source>
</evidence>
<accession>A0AAN9YUF4</accession>
<gene>
    <name evidence="4" type="ORF">SLS62_003303</name>
</gene>
<dbReference type="SUPFAM" id="SSF56784">
    <property type="entry name" value="HAD-like"/>
    <property type="match status" value="1"/>
</dbReference>
<evidence type="ECO:0000313" key="5">
    <source>
        <dbReference type="Proteomes" id="UP001320420"/>
    </source>
</evidence>
<dbReference type="InterPro" id="IPR023214">
    <property type="entry name" value="HAD_sf"/>
</dbReference>
<organism evidence="4 5">
    <name type="scientific">Diatrype stigma</name>
    <dbReference type="NCBI Taxonomy" id="117547"/>
    <lineage>
        <taxon>Eukaryota</taxon>
        <taxon>Fungi</taxon>
        <taxon>Dikarya</taxon>
        <taxon>Ascomycota</taxon>
        <taxon>Pezizomycotina</taxon>
        <taxon>Sordariomycetes</taxon>
        <taxon>Xylariomycetidae</taxon>
        <taxon>Xylariales</taxon>
        <taxon>Diatrypaceae</taxon>
        <taxon>Diatrype</taxon>
    </lineage>
</organism>
<dbReference type="SFLD" id="SFLDG01129">
    <property type="entry name" value="C1.5:_HAD__Beta-PGM__Phosphata"/>
    <property type="match status" value="1"/>
</dbReference>
<sequence>MSTTTTTTETSPTRARAPLAPGRPPPFQEVKALLFDVFGTAVDWRTTVESELAARAREKKIQINSTGESEDEFWAAFAQQWHDSYGAFTRSFEPGRTPWKDVDAHLRDSLAALLAARPCLSGAYADDAEEVRELSRVWHRLRPWADAREGLRRLGSPEGGFVTATLSNGNRDLLRDLNDGPPQEGGGEGGLGFQRLLSAEDFGAYKPHPSTYLGAAAALGDLEPRQVAMVAAHLGDLAAARACGLRTIYVERPRREEAWGPEEERYKEAREWVDMWVGEGEGGFIEVARRLGIPE</sequence>
<dbReference type="InterPro" id="IPR006328">
    <property type="entry name" value="2-HAD"/>
</dbReference>
<dbReference type="InterPro" id="IPR006439">
    <property type="entry name" value="HAD-SF_hydro_IA"/>
</dbReference>
<proteinExistence type="inferred from homology"/>
<feature type="region of interest" description="Disordered" evidence="3">
    <location>
        <begin position="1"/>
        <end position="24"/>
    </location>
</feature>
<dbReference type="GO" id="GO:0016791">
    <property type="term" value="F:phosphatase activity"/>
    <property type="evidence" value="ECO:0007669"/>
    <property type="project" value="UniProtKB-ARBA"/>
</dbReference>
<dbReference type="Gene3D" id="3.40.50.1000">
    <property type="entry name" value="HAD superfamily/HAD-like"/>
    <property type="match status" value="1"/>
</dbReference>